<dbReference type="InParanoid" id="A0A369K1I3"/>
<dbReference type="OrthoDB" id="2979184at2759"/>
<dbReference type="EMBL" id="LUEZ02000032">
    <property type="protein sequence ID" value="RDB26475.1"/>
    <property type="molecule type" value="Genomic_DNA"/>
</dbReference>
<dbReference type="Proteomes" id="UP000076154">
    <property type="component" value="Unassembled WGS sequence"/>
</dbReference>
<evidence type="ECO:0000313" key="2">
    <source>
        <dbReference type="Proteomes" id="UP000076154"/>
    </source>
</evidence>
<comment type="caution">
    <text evidence="1">The sequence shown here is derived from an EMBL/GenBank/DDBJ whole genome shotgun (WGS) entry which is preliminary data.</text>
</comment>
<accession>A0A369K1I3</accession>
<name>A0A369K1I3_HYPMA</name>
<evidence type="ECO:0000313" key="1">
    <source>
        <dbReference type="EMBL" id="RDB26475.1"/>
    </source>
</evidence>
<organism evidence="1 2">
    <name type="scientific">Hypsizygus marmoreus</name>
    <name type="common">White beech mushroom</name>
    <name type="synonym">Agaricus marmoreus</name>
    <dbReference type="NCBI Taxonomy" id="39966"/>
    <lineage>
        <taxon>Eukaryota</taxon>
        <taxon>Fungi</taxon>
        <taxon>Dikarya</taxon>
        <taxon>Basidiomycota</taxon>
        <taxon>Agaricomycotina</taxon>
        <taxon>Agaricomycetes</taxon>
        <taxon>Agaricomycetidae</taxon>
        <taxon>Agaricales</taxon>
        <taxon>Tricholomatineae</taxon>
        <taxon>Lyophyllaceae</taxon>
        <taxon>Hypsizygus</taxon>
    </lineage>
</organism>
<sequence length="463" mass="51842">MGQLVDDILLRILTFCDIYRVLNISKASRRLHVLAFFREVWLALIFDLCFLSFIDLPPGKPLREYTVEALVDLAKRIVQGPRSWKTITFRNGPRVSHQIVLHPPPPQNLICIFREPKLLPGGRFLLLHEENKLECWALQTHSVVWAYHNIPLYPHQPQLLQVLEAIAVEMVDGGNGVVILMGICLWGLEERLDRGNVLKVVHIDLLTGSSTTRFTGRVADSYFESRWGSLRIQGNYAIARLLRTDNTVMCNISTAAIKTFKISEECTQIDIVSGHLIVSTSGSQAPHSVVELSLLSMHAVLTSDGCTPPPLASTVIHLPSSTSTLTFYVSAHRSPLRRDASTIWLFAGSINPAFSLVRKFHVLHSQADSKALSMQCVRSWESDSDERRLRTTVLGINTDASRISYAGYVGQSEVPFLHSLANPDIGFFTIDIPMLHMTRIHLSDYSGALTYATPQSVVVNYYK</sequence>
<protein>
    <recommendedName>
        <fullName evidence="3">F-box domain-containing protein</fullName>
    </recommendedName>
</protein>
<evidence type="ECO:0008006" key="3">
    <source>
        <dbReference type="Google" id="ProtNLM"/>
    </source>
</evidence>
<reference evidence="1" key="1">
    <citation type="submission" date="2018-04" db="EMBL/GenBank/DDBJ databases">
        <title>Whole genome sequencing of Hypsizygus marmoreus.</title>
        <authorList>
            <person name="Choi I.-G."/>
            <person name="Min B."/>
            <person name="Kim J.-G."/>
            <person name="Kim S."/>
            <person name="Oh Y.-L."/>
            <person name="Kong W.-S."/>
            <person name="Park H."/>
            <person name="Jeong J."/>
            <person name="Song E.-S."/>
        </authorList>
    </citation>
    <scope>NUCLEOTIDE SEQUENCE [LARGE SCALE GENOMIC DNA]</scope>
    <source>
        <strain evidence="1">51987-8</strain>
    </source>
</reference>
<keyword evidence="2" id="KW-1185">Reference proteome</keyword>
<dbReference type="AlphaFoldDB" id="A0A369K1I3"/>
<gene>
    <name evidence="1" type="ORF">Hypma_006016</name>
</gene>
<proteinExistence type="predicted"/>